<sequence length="495" mass="55225">MTQPNVLLIVTDHWSAGLLGAAGHPAIQTPVLDQLARNGVRFTSAYSEHPVCLPARRSLMTGTSARRHGDRSFQPQLEMPADLPTLAQTFRDAGYQAQAVGKIHVYPQRDRIGFDDVLLDDEGRTLYGTTDDYEIYLGEAGYLGRQYDHGMSNNTYTWRPWHLPEETHPTNWATRMTARAIKRRDPTRPSLWYCGYRHPHPPLVPLQSYVDLYRDIEIDAPVMGAWAQDRAALPYNAQATQARGDALNLQQALAARRAFYALCTHIDHQIGSLIGTLRDEGVLDDTIVLFTTDHGDMLGNHGMWAKQVFYEGSCHIPMILMGVADDKRVGFQRQDDRLVCLRDVMPTLLDLCGIALPEPVEGLSMLGDKKRETLYGEFGEGPHASRMLRRGSHKLIWYPCGNRFQLFDLGDDPQELHDRAGDPSLAGLQADLTQALAGEIYGSDEAWVKDGALVGEPGKTFAAGPNRSISATRGRQWPVSPANDKGFMQFYPESK</sequence>
<gene>
    <name evidence="5" type="ORF">HBA54_19660</name>
</gene>
<dbReference type="InterPro" id="IPR000917">
    <property type="entry name" value="Sulfatase_N"/>
</dbReference>
<keyword evidence="1" id="KW-0479">Metal-binding</keyword>
<evidence type="ECO:0000313" key="5">
    <source>
        <dbReference type="EMBL" id="NIA70821.1"/>
    </source>
</evidence>
<dbReference type="Pfam" id="PF00884">
    <property type="entry name" value="Sulfatase"/>
    <property type="match status" value="1"/>
</dbReference>
<protein>
    <submittedName>
        <fullName evidence="5">Sulfatase-like hydrolase/transferase</fullName>
    </submittedName>
</protein>
<name>A0A967F0N1_9PROT</name>
<evidence type="ECO:0000256" key="2">
    <source>
        <dbReference type="ARBA" id="ARBA00022801"/>
    </source>
</evidence>
<dbReference type="Proteomes" id="UP000761264">
    <property type="component" value="Unassembled WGS sequence"/>
</dbReference>
<dbReference type="GO" id="GO:0046872">
    <property type="term" value="F:metal ion binding"/>
    <property type="evidence" value="ECO:0007669"/>
    <property type="project" value="UniProtKB-KW"/>
</dbReference>
<proteinExistence type="predicted"/>
<dbReference type="EMBL" id="JAAQPH010000016">
    <property type="protein sequence ID" value="NIA70821.1"/>
    <property type="molecule type" value="Genomic_DNA"/>
</dbReference>
<dbReference type="PANTHER" id="PTHR45953:SF1">
    <property type="entry name" value="IDURONATE 2-SULFATASE"/>
    <property type="match status" value="1"/>
</dbReference>
<dbReference type="GO" id="GO:0005737">
    <property type="term" value="C:cytoplasm"/>
    <property type="evidence" value="ECO:0007669"/>
    <property type="project" value="TreeGrafter"/>
</dbReference>
<reference evidence="5" key="1">
    <citation type="submission" date="2020-03" db="EMBL/GenBank/DDBJ databases">
        <title>Genome of Pelagibius litoralis DSM 21314T.</title>
        <authorList>
            <person name="Wang G."/>
        </authorList>
    </citation>
    <scope>NUCLEOTIDE SEQUENCE</scope>
    <source>
        <strain evidence="5">DSM 21314</strain>
    </source>
</reference>
<organism evidence="5 6">
    <name type="scientific">Pelagibius litoralis</name>
    <dbReference type="NCBI Taxonomy" id="374515"/>
    <lineage>
        <taxon>Bacteria</taxon>
        <taxon>Pseudomonadati</taxon>
        <taxon>Pseudomonadota</taxon>
        <taxon>Alphaproteobacteria</taxon>
        <taxon>Rhodospirillales</taxon>
        <taxon>Rhodovibrionaceae</taxon>
        <taxon>Pelagibius</taxon>
    </lineage>
</organism>
<dbReference type="PANTHER" id="PTHR45953">
    <property type="entry name" value="IDURONATE 2-SULFATASE"/>
    <property type="match status" value="1"/>
</dbReference>
<keyword evidence="2 5" id="KW-0378">Hydrolase</keyword>
<dbReference type="InterPro" id="IPR017850">
    <property type="entry name" value="Alkaline_phosphatase_core_sf"/>
</dbReference>
<dbReference type="RefSeq" id="WP_167227825.1">
    <property type="nucleotide sequence ID" value="NZ_JAAQPH010000016.1"/>
</dbReference>
<keyword evidence="6" id="KW-1185">Reference proteome</keyword>
<evidence type="ECO:0000313" key="6">
    <source>
        <dbReference type="Proteomes" id="UP000761264"/>
    </source>
</evidence>
<evidence type="ECO:0000256" key="3">
    <source>
        <dbReference type="SAM" id="MobiDB-lite"/>
    </source>
</evidence>
<dbReference type="AlphaFoldDB" id="A0A967F0N1"/>
<feature type="domain" description="Sulfatase N-terminal" evidence="4">
    <location>
        <begin position="4"/>
        <end position="354"/>
    </location>
</feature>
<feature type="region of interest" description="Disordered" evidence="3">
    <location>
        <begin position="462"/>
        <end position="485"/>
    </location>
</feature>
<dbReference type="Gene3D" id="3.40.720.10">
    <property type="entry name" value="Alkaline Phosphatase, subunit A"/>
    <property type="match status" value="1"/>
</dbReference>
<dbReference type="SUPFAM" id="SSF53649">
    <property type="entry name" value="Alkaline phosphatase-like"/>
    <property type="match status" value="1"/>
</dbReference>
<comment type="caution">
    <text evidence="5">The sequence shown here is derived from an EMBL/GenBank/DDBJ whole genome shotgun (WGS) entry which is preliminary data.</text>
</comment>
<accession>A0A967F0N1</accession>
<evidence type="ECO:0000259" key="4">
    <source>
        <dbReference type="Pfam" id="PF00884"/>
    </source>
</evidence>
<evidence type="ECO:0000256" key="1">
    <source>
        <dbReference type="ARBA" id="ARBA00022723"/>
    </source>
</evidence>
<dbReference type="GO" id="GO:0008484">
    <property type="term" value="F:sulfuric ester hydrolase activity"/>
    <property type="evidence" value="ECO:0007669"/>
    <property type="project" value="TreeGrafter"/>
</dbReference>